<feature type="signal peptide" evidence="3">
    <location>
        <begin position="1"/>
        <end position="19"/>
    </location>
</feature>
<evidence type="ECO:0000313" key="4">
    <source>
        <dbReference type="EMBL" id="KAJ8870758.1"/>
    </source>
</evidence>
<sequence length="139" mass="15623">MQCSVVSLAVVTVSPLSYCAGPNPKIERAEMDGSNRQAIITESLFWPNGLCIDYTMGRIYWADAKHHVIETSRFNGSDRKKVCTCFLATIHVPCLHHFVPSKLDFISRRSVPASSPLFMFLVFIISYPLNLTLSLEELN</sequence>
<keyword evidence="1" id="KW-0245">EGF-like domain</keyword>
<feature type="chain" id="PRO_5045482006" evidence="3">
    <location>
        <begin position="20"/>
        <end position="139"/>
    </location>
</feature>
<proteinExistence type="predicted"/>
<dbReference type="Gene3D" id="2.120.10.30">
    <property type="entry name" value="TolB, C-terminal domain"/>
    <property type="match status" value="1"/>
</dbReference>
<accession>A0ABQ9GEC6</accession>
<evidence type="ECO:0000256" key="3">
    <source>
        <dbReference type="SAM" id="SignalP"/>
    </source>
</evidence>
<dbReference type="InterPro" id="IPR050778">
    <property type="entry name" value="Cueball_EGF_LRP_Nidogen"/>
</dbReference>
<dbReference type="EMBL" id="JARBHB010000012">
    <property type="protein sequence ID" value="KAJ8870758.1"/>
    <property type="molecule type" value="Genomic_DNA"/>
</dbReference>
<keyword evidence="2" id="KW-0677">Repeat</keyword>
<dbReference type="Proteomes" id="UP001159363">
    <property type="component" value="Chromosome 11"/>
</dbReference>
<dbReference type="PANTHER" id="PTHR46513:SF13">
    <property type="entry name" value="EGF-LIKE DOMAIN-CONTAINING PROTEIN"/>
    <property type="match status" value="1"/>
</dbReference>
<dbReference type="InterPro" id="IPR000033">
    <property type="entry name" value="LDLR_classB_rpt"/>
</dbReference>
<dbReference type="SUPFAM" id="SSF63825">
    <property type="entry name" value="YWTD domain"/>
    <property type="match status" value="1"/>
</dbReference>
<dbReference type="Pfam" id="PF00058">
    <property type="entry name" value="Ldl_recept_b"/>
    <property type="match status" value="2"/>
</dbReference>
<keyword evidence="3" id="KW-0732">Signal</keyword>
<gene>
    <name evidence="4" type="ORF">PR048_027057</name>
</gene>
<reference evidence="4 5" key="1">
    <citation type="submission" date="2023-02" db="EMBL/GenBank/DDBJ databases">
        <title>LHISI_Scaffold_Assembly.</title>
        <authorList>
            <person name="Stuart O.P."/>
            <person name="Cleave R."/>
            <person name="Magrath M.J.L."/>
            <person name="Mikheyev A.S."/>
        </authorList>
    </citation>
    <scope>NUCLEOTIDE SEQUENCE [LARGE SCALE GENOMIC DNA]</scope>
    <source>
        <strain evidence="4">Daus_M_001</strain>
        <tissue evidence="4">Leg muscle</tissue>
    </source>
</reference>
<dbReference type="SMART" id="SM00135">
    <property type="entry name" value="LY"/>
    <property type="match status" value="1"/>
</dbReference>
<evidence type="ECO:0000256" key="2">
    <source>
        <dbReference type="ARBA" id="ARBA00022737"/>
    </source>
</evidence>
<evidence type="ECO:0000256" key="1">
    <source>
        <dbReference type="ARBA" id="ARBA00022536"/>
    </source>
</evidence>
<keyword evidence="5" id="KW-1185">Reference proteome</keyword>
<organism evidence="4 5">
    <name type="scientific">Dryococelus australis</name>
    <dbReference type="NCBI Taxonomy" id="614101"/>
    <lineage>
        <taxon>Eukaryota</taxon>
        <taxon>Metazoa</taxon>
        <taxon>Ecdysozoa</taxon>
        <taxon>Arthropoda</taxon>
        <taxon>Hexapoda</taxon>
        <taxon>Insecta</taxon>
        <taxon>Pterygota</taxon>
        <taxon>Neoptera</taxon>
        <taxon>Polyneoptera</taxon>
        <taxon>Phasmatodea</taxon>
        <taxon>Verophasmatodea</taxon>
        <taxon>Anareolatae</taxon>
        <taxon>Phasmatidae</taxon>
        <taxon>Eurycanthinae</taxon>
        <taxon>Dryococelus</taxon>
    </lineage>
</organism>
<protein>
    <submittedName>
        <fullName evidence="4">Uncharacterized protein</fullName>
    </submittedName>
</protein>
<evidence type="ECO:0000313" key="5">
    <source>
        <dbReference type="Proteomes" id="UP001159363"/>
    </source>
</evidence>
<dbReference type="PANTHER" id="PTHR46513">
    <property type="entry name" value="VITELLOGENIN RECEPTOR-LIKE PROTEIN-RELATED-RELATED"/>
    <property type="match status" value="1"/>
</dbReference>
<name>A0ABQ9GEC6_9NEOP</name>
<dbReference type="InterPro" id="IPR011042">
    <property type="entry name" value="6-blade_b-propeller_TolB-like"/>
</dbReference>
<comment type="caution">
    <text evidence="4">The sequence shown here is derived from an EMBL/GenBank/DDBJ whole genome shotgun (WGS) entry which is preliminary data.</text>
</comment>